<dbReference type="KEGG" id="mpj:MPNE_0213"/>
<feature type="transmembrane region" description="Helical" evidence="10">
    <location>
        <begin position="28"/>
        <end position="50"/>
    </location>
</feature>
<feature type="transmembrane region" description="Helical" evidence="10">
    <location>
        <begin position="328"/>
        <end position="347"/>
    </location>
</feature>
<feature type="transmembrane region" description="Helical" evidence="10">
    <location>
        <begin position="231"/>
        <end position="254"/>
    </location>
</feature>
<dbReference type="PROSITE" id="PS00756">
    <property type="entry name" value="SECY_2"/>
    <property type="match status" value="1"/>
</dbReference>
<feature type="transmembrane region" description="Helical" evidence="10">
    <location>
        <begin position="381"/>
        <end position="403"/>
    </location>
</feature>
<keyword evidence="6 10" id="KW-1133">Transmembrane helix</keyword>
<dbReference type="InterPro" id="IPR030659">
    <property type="entry name" value="SecY_CS"/>
</dbReference>
<protein>
    <recommendedName>
        <fullName evidence="9 10">Protein translocase subunit SecY</fullName>
    </recommendedName>
</protein>
<keyword evidence="10" id="KW-1003">Cell membrane</keyword>
<evidence type="ECO:0000256" key="13">
    <source>
        <dbReference type="RuleBase" id="RU004349"/>
    </source>
</evidence>
<reference evidence="14 15" key="1">
    <citation type="journal article" date="2010" name="Appl. Environ. Microbiol.">
        <title>Targeted chromosomal knockouts in Mycoplasma pneumoniae.</title>
        <authorList>
            <person name="Krishnakumar R."/>
            <person name="Assad-Garcia N."/>
            <person name="Benders G.A."/>
            <person name="Phan Q."/>
            <person name="Montague M.G."/>
            <person name="Glass J.I."/>
        </authorList>
    </citation>
    <scope>NUCLEOTIDE SEQUENCE [LARGE SCALE GENOMIC DNA]</scope>
    <source>
        <strain evidence="15">ATCC 15531 / DSM 22911 / NBRC 14401 / NCTC 10119 / FH</strain>
    </source>
</reference>
<dbReference type="eggNOG" id="COG0201">
    <property type="taxonomic scope" value="Bacteria"/>
</dbReference>
<dbReference type="GO" id="GO:0065002">
    <property type="term" value="P:intracellular protein transmembrane transport"/>
    <property type="evidence" value="ECO:0007669"/>
    <property type="project" value="UniProtKB-UniRule"/>
</dbReference>
<dbReference type="GO" id="GO:0006605">
    <property type="term" value="P:protein targeting"/>
    <property type="evidence" value="ECO:0007669"/>
    <property type="project" value="UniProtKB-UniRule"/>
</dbReference>
<feature type="transmembrane region" description="Helical" evidence="10">
    <location>
        <begin position="70"/>
        <end position="93"/>
    </location>
</feature>
<dbReference type="AlphaFoldDB" id="A0A0H3DMY1"/>
<dbReference type="HAMAP" id="MF_01465">
    <property type="entry name" value="SecY"/>
    <property type="match status" value="1"/>
</dbReference>
<dbReference type="HOGENOM" id="CLU_030313_0_1_14"/>
<evidence type="ECO:0000256" key="10">
    <source>
        <dbReference type="HAMAP-Rule" id="MF_01465"/>
    </source>
</evidence>
<accession>A0A0H3DMY1</accession>
<dbReference type="InterPro" id="IPR026593">
    <property type="entry name" value="SecY"/>
</dbReference>
<dbReference type="Gene3D" id="1.10.3370.10">
    <property type="entry name" value="SecY subunit domain"/>
    <property type="match status" value="1"/>
</dbReference>
<dbReference type="PIRSF" id="PIRSF004557">
    <property type="entry name" value="SecY"/>
    <property type="match status" value="1"/>
</dbReference>
<evidence type="ECO:0000256" key="1">
    <source>
        <dbReference type="ARBA" id="ARBA00004141"/>
    </source>
</evidence>
<feature type="transmembrane region" description="Helical" evidence="10">
    <location>
        <begin position="167"/>
        <end position="185"/>
    </location>
</feature>
<keyword evidence="5 10" id="KW-0653">Protein transport</keyword>
<keyword evidence="7 10" id="KW-0811">Translocation</keyword>
<evidence type="ECO:0000313" key="15">
    <source>
        <dbReference type="Proteomes" id="UP000007756"/>
    </source>
</evidence>
<name>A0A0H3DMY1_MYCPB</name>
<feature type="transmembrane region" description="Helical" evidence="10">
    <location>
        <begin position="287"/>
        <end position="308"/>
    </location>
</feature>
<organism evidence="14 15">
    <name type="scientific">Mycoplasmoides pneumoniae (strain ATCC 15531 / DSM 23978 / CIP 103766 / NBRC 14401 / NCTC 10119 / FH)</name>
    <name type="common">Mycoplasma pneumoniae</name>
    <dbReference type="NCBI Taxonomy" id="722438"/>
    <lineage>
        <taxon>Bacteria</taxon>
        <taxon>Bacillati</taxon>
        <taxon>Mycoplasmatota</taxon>
        <taxon>Mycoplasmoidales</taxon>
        <taxon>Mycoplasmoidaceae</taxon>
        <taxon>Mycoplasmoides</taxon>
    </lineage>
</organism>
<comment type="subcellular location">
    <subcellularLocation>
        <location evidence="10">Cell membrane</location>
        <topology evidence="10">Multi-pass membrane protein</topology>
    </subcellularLocation>
    <subcellularLocation>
        <location evidence="1 12">Membrane</location>
        <topology evidence="1 12">Multi-pass membrane protein</topology>
    </subcellularLocation>
</comment>
<proteinExistence type="inferred from homology"/>
<sequence length="477" mass="51907">MQAKPTTAVKQKQNFGQRLFTLLRNRDFMISFLITVVLLVLFRVLAIIPLPGIQVNQTGLDQNSNDFFSLFNLLGGGGLNQLSLFAVGISPYISAQIIMQLLSTDLIPPLSKLVNSGEVGRRKIEMITRIITLPFALVQSFAVIQIATNSGGGSSPITLKNNGSDFVAFYIIAMTAGTYLSVFLGDTISKKGIGNGITLLILSGILAQLPEGFIAAYSVLSGVVVTINATLTTAISFFIYFMAFLALLFATTFITQATRKIPIQQSGQGLVTESSALPYLPIKVNSAGVIPVIFASSIMSIPVTIAQFQPQTESRWFVEDYLSLSKPTGIVLYGILVILFSFFYSYIQINPERLAKNFEKSGRFIPGIRPGKDTEKHIARVLVRINFIGAPFLTVIAIIPYIVSALIHLPNSLSLGGTGIIIIVTAVVEFMSALRSAATATNYQQLRRNLAIEVQKTAQQDKEEQLRAETPGIGNLW</sequence>
<dbReference type="InterPro" id="IPR002208">
    <property type="entry name" value="SecY/SEC61-alpha"/>
</dbReference>
<dbReference type="GeneID" id="66609168"/>
<dbReference type="RefSeq" id="WP_014325391.1">
    <property type="nucleotide sequence ID" value="NZ_CP010546.1"/>
</dbReference>
<dbReference type="PROSITE" id="PS00755">
    <property type="entry name" value="SECY_1"/>
    <property type="match status" value="1"/>
</dbReference>
<feature type="transmembrane region" description="Helical" evidence="10">
    <location>
        <begin position="415"/>
        <end position="438"/>
    </location>
</feature>
<comment type="subunit">
    <text evidence="10">Component of the Sec protein translocase complex. Heterotrimer consisting of SecY, SecE and SecG subunits. The heterotrimers can form oligomers, although 1 heterotrimer is thought to be able to translocate proteins. Interacts with the ribosome. Interacts with SecDF, and other proteins may be involved. Interacts with SecA.</text>
</comment>
<evidence type="ECO:0000256" key="7">
    <source>
        <dbReference type="ARBA" id="ARBA00023010"/>
    </source>
</evidence>
<evidence type="ECO:0000256" key="3">
    <source>
        <dbReference type="ARBA" id="ARBA00022448"/>
    </source>
</evidence>
<dbReference type="PaxDb" id="722438-MPNE_0213"/>
<evidence type="ECO:0000313" key="14">
    <source>
        <dbReference type="EMBL" id="ADK87083.1"/>
    </source>
</evidence>
<comment type="function">
    <text evidence="10 11">The central subunit of the protein translocation channel SecYEG. Consists of two halves formed by TMs 1-5 and 6-10. These two domains form a lateral gate at the front which open onto the bilayer between TMs 2 and 7, and are clamped together by SecE at the back. The channel is closed by both a pore ring composed of hydrophobic SecY resides and a short helix (helix 2A) on the extracellular side of the membrane which forms a plug. The plug probably moves laterally to allow the channel to open. The ring and the pore may move independently.</text>
</comment>
<dbReference type="PANTHER" id="PTHR10906">
    <property type="entry name" value="SECY/SEC61-ALPHA FAMILY MEMBER"/>
    <property type="match status" value="1"/>
</dbReference>
<evidence type="ECO:0000256" key="12">
    <source>
        <dbReference type="RuleBase" id="RU003484"/>
    </source>
</evidence>
<dbReference type="SUPFAM" id="SSF103491">
    <property type="entry name" value="Preprotein translocase SecY subunit"/>
    <property type="match status" value="1"/>
</dbReference>
<dbReference type="PRINTS" id="PR00303">
    <property type="entry name" value="SECYTRNLCASE"/>
</dbReference>
<dbReference type="Pfam" id="PF00344">
    <property type="entry name" value="SecY"/>
    <property type="match status" value="1"/>
</dbReference>
<dbReference type="EMBL" id="CP002077">
    <property type="protein sequence ID" value="ADK87083.1"/>
    <property type="molecule type" value="Genomic_DNA"/>
</dbReference>
<dbReference type="PATRIC" id="fig|722438.3.peg.207"/>
<evidence type="ECO:0000256" key="9">
    <source>
        <dbReference type="ARBA" id="ARBA00039733"/>
    </source>
</evidence>
<feature type="transmembrane region" description="Helical" evidence="10">
    <location>
        <begin position="130"/>
        <end position="147"/>
    </location>
</feature>
<evidence type="ECO:0000256" key="4">
    <source>
        <dbReference type="ARBA" id="ARBA00022692"/>
    </source>
</evidence>
<evidence type="ECO:0000256" key="8">
    <source>
        <dbReference type="ARBA" id="ARBA00023136"/>
    </source>
</evidence>
<dbReference type="STRING" id="722438.F539_01040"/>
<evidence type="ECO:0000256" key="6">
    <source>
        <dbReference type="ARBA" id="ARBA00022989"/>
    </source>
</evidence>
<gene>
    <name evidence="10 14" type="primary">secY</name>
    <name evidence="14" type="ordered locus">MPNE_0213</name>
</gene>
<dbReference type="GO" id="GO:0005886">
    <property type="term" value="C:plasma membrane"/>
    <property type="evidence" value="ECO:0007669"/>
    <property type="project" value="UniProtKB-SubCell"/>
</dbReference>
<dbReference type="NCBIfam" id="TIGR00967">
    <property type="entry name" value="3a0501s007"/>
    <property type="match status" value="1"/>
</dbReference>
<dbReference type="Proteomes" id="UP000007756">
    <property type="component" value="Chromosome"/>
</dbReference>
<keyword evidence="8 10" id="KW-0472">Membrane</keyword>
<comment type="similarity">
    <text evidence="2 10 13">Belongs to the SecY/SEC61-alpha family.</text>
</comment>
<keyword evidence="3 10" id="KW-0813">Transport</keyword>
<evidence type="ECO:0000256" key="5">
    <source>
        <dbReference type="ARBA" id="ARBA00022927"/>
    </source>
</evidence>
<dbReference type="FunFam" id="1.10.3370.10:FF:000001">
    <property type="entry name" value="Preprotein translocase subunit SecY"/>
    <property type="match status" value="1"/>
</dbReference>
<evidence type="ECO:0000256" key="2">
    <source>
        <dbReference type="ARBA" id="ARBA00005751"/>
    </source>
</evidence>
<dbReference type="InterPro" id="IPR023201">
    <property type="entry name" value="SecY_dom_sf"/>
</dbReference>
<dbReference type="GO" id="GO:0043952">
    <property type="term" value="P:protein transport by the Sec complex"/>
    <property type="evidence" value="ECO:0007669"/>
    <property type="project" value="UniProtKB-UniRule"/>
</dbReference>
<keyword evidence="4 10" id="KW-0812">Transmembrane</keyword>
<evidence type="ECO:0000256" key="11">
    <source>
        <dbReference type="RuleBase" id="RU000537"/>
    </source>
</evidence>
<feature type="transmembrane region" description="Helical" evidence="10">
    <location>
        <begin position="197"/>
        <end position="219"/>
    </location>
</feature>